<accession>Q63A85</accession>
<keyword evidence="2" id="KW-0460">Magnesium</keyword>
<evidence type="ECO:0000256" key="2">
    <source>
        <dbReference type="ARBA" id="ARBA00022842"/>
    </source>
</evidence>
<dbReference type="InterPro" id="IPR023198">
    <property type="entry name" value="PGP-like_dom2"/>
</dbReference>
<dbReference type="EMBL" id="CP000001">
    <property type="protein sequence ID" value="AAU17666.1"/>
    <property type="molecule type" value="Genomic_DNA"/>
</dbReference>
<dbReference type="InterPro" id="IPR050155">
    <property type="entry name" value="HAD-like_hydrolase_sf"/>
</dbReference>
<dbReference type="GO" id="GO:0008967">
    <property type="term" value="F:phosphoglycolate phosphatase activity"/>
    <property type="evidence" value="ECO:0007669"/>
    <property type="project" value="TreeGrafter"/>
</dbReference>
<dbReference type="SFLD" id="SFLDG01129">
    <property type="entry name" value="C1.5:_HAD__Beta-PGM__Phosphata"/>
    <property type="match status" value="1"/>
</dbReference>
<dbReference type="Proteomes" id="UP000002612">
    <property type="component" value="Chromosome"/>
</dbReference>
<evidence type="ECO:0000313" key="3">
    <source>
        <dbReference type="EMBL" id="AAU17666.1"/>
    </source>
</evidence>
<dbReference type="Gene3D" id="1.10.150.240">
    <property type="entry name" value="Putative phosphatase, domain 2"/>
    <property type="match status" value="1"/>
</dbReference>
<dbReference type="GO" id="GO:0006281">
    <property type="term" value="P:DNA repair"/>
    <property type="evidence" value="ECO:0007669"/>
    <property type="project" value="TreeGrafter"/>
</dbReference>
<reference evidence="4" key="1">
    <citation type="journal article" date="2006" name="J. Bacteriol.">
        <title>Pathogenomic sequence analysis of Bacillus cereus and Bacillus thuringiensis isolates closely related to Bacillus anthracis.</title>
        <authorList>
            <person name="Han C.S."/>
            <person name="Xie G."/>
            <person name="Challacombe J.F."/>
            <person name="Altherr M.R."/>
            <person name="Bhotika S.S."/>
            <person name="Brown N."/>
            <person name="Bruce D."/>
            <person name="Campbell C.S."/>
            <person name="Campbell M.L."/>
            <person name="Chen J."/>
            <person name="Chertkov O."/>
            <person name="Cleland C."/>
            <person name="Dimitrijevic M."/>
            <person name="Doggett N.A."/>
            <person name="Fawcett J.J."/>
            <person name="Glavina T."/>
            <person name="Goodwin L.A."/>
            <person name="Green L.D."/>
            <person name="Hill K.K."/>
            <person name="Hitchcock P."/>
            <person name="Jackson P.J."/>
            <person name="Keim P."/>
            <person name="Kewalramani A.R."/>
            <person name="Longmire J."/>
            <person name="Lucas S."/>
            <person name="Malfatti S."/>
            <person name="McMurry K."/>
            <person name="Meincke L.J."/>
            <person name="Misra M."/>
            <person name="Moseman B.L."/>
            <person name="Mundt M."/>
            <person name="Munk A.C."/>
            <person name="Okinaka R.T."/>
            <person name="Parson-Quintana B."/>
            <person name="Reilly L.P."/>
            <person name="Richardson P."/>
            <person name="Robinson D.L."/>
            <person name="Rubin E."/>
            <person name="Saunders E."/>
            <person name="Tapia R."/>
            <person name="Tesmer J.G."/>
            <person name="Thayer N."/>
            <person name="Thompson L.S."/>
            <person name="Tice H."/>
            <person name="Ticknor L.O."/>
            <person name="Wills P.L."/>
            <person name="Brettin T.S."/>
            <person name="Gilna P."/>
        </authorList>
    </citation>
    <scope>NUCLEOTIDE SEQUENCE [LARGE SCALE GENOMIC DNA]</scope>
    <source>
        <strain evidence="4">ZK / E33L</strain>
    </source>
</reference>
<dbReference type="Pfam" id="PF00702">
    <property type="entry name" value="Hydrolase"/>
    <property type="match status" value="1"/>
</dbReference>
<name>Q63A85_BACCZ</name>
<dbReference type="Gene3D" id="3.40.50.1000">
    <property type="entry name" value="HAD superfamily/HAD-like"/>
    <property type="match status" value="1"/>
</dbReference>
<dbReference type="InterPro" id="IPR036412">
    <property type="entry name" value="HAD-like_sf"/>
</dbReference>
<dbReference type="PANTHER" id="PTHR43434:SF1">
    <property type="entry name" value="PHOSPHOGLYCOLATE PHOSPHATASE"/>
    <property type="match status" value="1"/>
</dbReference>
<gene>
    <name evidence="3" type="ordered locus">BCE33L2594</name>
</gene>
<dbReference type="SUPFAM" id="SSF56784">
    <property type="entry name" value="HAD-like"/>
    <property type="match status" value="1"/>
</dbReference>
<dbReference type="InterPro" id="IPR023214">
    <property type="entry name" value="HAD_sf"/>
</dbReference>
<dbReference type="SFLD" id="SFLDS00003">
    <property type="entry name" value="Haloacid_Dehalogenase"/>
    <property type="match status" value="1"/>
</dbReference>
<dbReference type="KEGG" id="bcz:BCE33L2594"/>
<dbReference type="GO" id="GO:0005829">
    <property type="term" value="C:cytosol"/>
    <property type="evidence" value="ECO:0007669"/>
    <property type="project" value="TreeGrafter"/>
</dbReference>
<evidence type="ECO:0000256" key="1">
    <source>
        <dbReference type="ARBA" id="ARBA00022801"/>
    </source>
</evidence>
<organism evidence="3 4">
    <name type="scientific">Bacillus cereus (strain ZK / E33L)</name>
    <dbReference type="NCBI Taxonomy" id="288681"/>
    <lineage>
        <taxon>Bacteria</taxon>
        <taxon>Bacillati</taxon>
        <taxon>Bacillota</taxon>
        <taxon>Bacilli</taxon>
        <taxon>Bacillales</taxon>
        <taxon>Bacillaceae</taxon>
        <taxon>Bacillus</taxon>
        <taxon>Bacillus cereus group</taxon>
    </lineage>
</organism>
<dbReference type="AlphaFoldDB" id="Q63A85"/>
<sequence length="264" mass="30469">MQTMKLKFLMMTSRKRPQTIVQKLSLRCLKIYQVKLYYNSKGENEMLQALIFDMDGTLFQTDKILELSLDDTFNHLRSFQLWDTVTPIDKYREIMGVPLPKVWEALLPDHSLEIREQTDAYFLERLIENIKSGKGALYPNVKEIFTYIKENNCSIYIASNGLTEYLRAIVSYYDLDQWVTETFSIEQINSLNKSDLVKSILNKYDIKEVAVVGDRLSDINAAKDNGLIAIGCNFDFAQEDELAQADIVIDDLLELKGILPAIQR</sequence>
<proteinExistence type="predicted"/>
<evidence type="ECO:0000313" key="4">
    <source>
        <dbReference type="Proteomes" id="UP000002612"/>
    </source>
</evidence>
<dbReference type="PANTHER" id="PTHR43434">
    <property type="entry name" value="PHOSPHOGLYCOLATE PHOSPHATASE"/>
    <property type="match status" value="1"/>
</dbReference>
<keyword evidence="1" id="KW-0378">Hydrolase</keyword>
<protein>
    <submittedName>
        <fullName evidence="3">Phosphatase, C-terminal region</fullName>
    </submittedName>
</protein>